<dbReference type="Gene3D" id="3.80.10.10">
    <property type="entry name" value="Ribonuclease Inhibitor"/>
    <property type="match status" value="1"/>
</dbReference>
<evidence type="ECO:0000313" key="5">
    <source>
        <dbReference type="Proteomes" id="UP001642409"/>
    </source>
</evidence>
<reference evidence="4 5" key="2">
    <citation type="submission" date="2024-07" db="EMBL/GenBank/DDBJ databases">
        <authorList>
            <person name="Akdeniz Z."/>
        </authorList>
    </citation>
    <scope>NUCLEOTIDE SEQUENCE [LARGE SCALE GENOMIC DNA]</scope>
</reference>
<dbReference type="InterPro" id="IPR032675">
    <property type="entry name" value="LRR_dom_sf"/>
</dbReference>
<dbReference type="PANTHER" id="PTHR46652:SF3">
    <property type="entry name" value="LEUCINE-RICH REPEAT-CONTAINING PROTEIN 9"/>
    <property type="match status" value="1"/>
</dbReference>
<keyword evidence="2" id="KW-0677">Repeat</keyword>
<keyword evidence="5" id="KW-1185">Reference proteome</keyword>
<dbReference type="InterPro" id="IPR001611">
    <property type="entry name" value="Leu-rich_rpt"/>
</dbReference>
<dbReference type="AlphaFoldDB" id="A0AA86PKV8"/>
<dbReference type="EMBL" id="CATOUU010000675">
    <property type="protein sequence ID" value="CAI9940371.1"/>
    <property type="molecule type" value="Genomic_DNA"/>
</dbReference>
<organism evidence="3">
    <name type="scientific">Hexamita inflata</name>
    <dbReference type="NCBI Taxonomy" id="28002"/>
    <lineage>
        <taxon>Eukaryota</taxon>
        <taxon>Metamonada</taxon>
        <taxon>Diplomonadida</taxon>
        <taxon>Hexamitidae</taxon>
        <taxon>Hexamitinae</taxon>
        <taxon>Hexamita</taxon>
    </lineage>
</organism>
<comment type="caution">
    <text evidence="3">The sequence shown here is derived from an EMBL/GenBank/DDBJ whole genome shotgun (WGS) entry which is preliminary data.</text>
</comment>
<dbReference type="Proteomes" id="UP001642409">
    <property type="component" value="Unassembled WGS sequence"/>
</dbReference>
<dbReference type="PROSITE" id="PS51450">
    <property type="entry name" value="LRR"/>
    <property type="match status" value="3"/>
</dbReference>
<keyword evidence="1" id="KW-0433">Leucine-rich repeat</keyword>
<dbReference type="SUPFAM" id="SSF52058">
    <property type="entry name" value="L domain-like"/>
    <property type="match status" value="1"/>
</dbReference>
<gene>
    <name evidence="4" type="ORF">HINF_LOCUS25986</name>
    <name evidence="3" type="ORF">HINF_LOCUS28016</name>
</gene>
<dbReference type="Pfam" id="PF13855">
    <property type="entry name" value="LRR_8"/>
    <property type="match status" value="1"/>
</dbReference>
<dbReference type="InterPro" id="IPR050836">
    <property type="entry name" value="SDS22/Internalin_LRR"/>
</dbReference>
<proteinExistence type="predicted"/>
<name>A0AA86PKV8_9EUKA</name>
<dbReference type="PANTHER" id="PTHR46652">
    <property type="entry name" value="LEUCINE-RICH REPEAT AND IQ DOMAIN-CONTAINING PROTEIN 1-RELATED"/>
    <property type="match status" value="1"/>
</dbReference>
<dbReference type="EMBL" id="CAXDID020000078">
    <property type="protein sequence ID" value="CAL6017428.1"/>
    <property type="molecule type" value="Genomic_DNA"/>
</dbReference>
<evidence type="ECO:0000313" key="4">
    <source>
        <dbReference type="EMBL" id="CAL6017428.1"/>
    </source>
</evidence>
<reference evidence="3" key="1">
    <citation type="submission" date="2023-06" db="EMBL/GenBank/DDBJ databases">
        <authorList>
            <person name="Kurt Z."/>
        </authorList>
    </citation>
    <scope>NUCLEOTIDE SEQUENCE</scope>
</reference>
<sequence length="302" mass="34890">MSNQIDESDEYDMQMVLQYQKFVYGGNLIIEKNNNVSSLKFTEKFMISTLLIQNCNIVKIITIPKNITSLMLDKCEQLNVYELVHLTQLKQLSIYGIILTDCRSFQQITNLYILACKGCSLSNISGVCNLCNLTELNLKFNNICVISPIGVLSNLIKLDLSQNQIVCIFALSRLPKIKTIYLSHNQIINTSPLANLNLNVLELDSNFITDFSPINQKRSVSRFEPSQQIPAAQHIRLSNKIHVVEMTNNLYFMPRFKIQTIKIKLFKRNVQEITNETKKKQIKFLMKIQEIYELLNQRTQDQ</sequence>
<evidence type="ECO:0000256" key="1">
    <source>
        <dbReference type="ARBA" id="ARBA00022614"/>
    </source>
</evidence>
<protein>
    <submittedName>
        <fullName evidence="3">LPXTG cell wall anchor domain-containing protein</fullName>
    </submittedName>
    <submittedName>
        <fullName evidence="4">LPXTG_cell wall anchor domain-containing protein</fullName>
    </submittedName>
</protein>
<accession>A0AA86PKV8</accession>
<evidence type="ECO:0000256" key="2">
    <source>
        <dbReference type="ARBA" id="ARBA00022737"/>
    </source>
</evidence>
<evidence type="ECO:0000313" key="3">
    <source>
        <dbReference type="EMBL" id="CAI9940371.1"/>
    </source>
</evidence>